<comment type="caution">
    <text evidence="8">The sequence shown here is derived from an EMBL/GenBank/DDBJ whole genome shotgun (WGS) entry which is preliminary data.</text>
</comment>
<evidence type="ECO:0000313" key="9">
    <source>
        <dbReference type="Proteomes" id="UP000695562"/>
    </source>
</evidence>
<dbReference type="InterPro" id="IPR029056">
    <property type="entry name" value="Ribokinase-like"/>
</dbReference>
<dbReference type="SUPFAM" id="SSF53613">
    <property type="entry name" value="Ribokinase-like"/>
    <property type="match status" value="1"/>
</dbReference>
<keyword evidence="4" id="KW-0547">Nucleotide-binding</keyword>
<evidence type="ECO:0000256" key="4">
    <source>
        <dbReference type="ARBA" id="ARBA00022741"/>
    </source>
</evidence>
<dbReference type="Gene3D" id="3.40.1190.20">
    <property type="match status" value="1"/>
</dbReference>
<sequence>MDEDTRVLSIQSWVAHGYVGNKCAVFALQHLGIEVDPINSVNLSNNTAYSSWRGESLPADKLWDMFQGLETNHLSNYSHVLTGYNNNAETLRTVLKIVQTLKSRNPNLIYVCDPVLGDNRALYVPENLVDIYKNEVIPNADYIFPNQTEAEFLTGIKINSVQDALLAIDKLHELGVKNIVITSLVFNNVQDENDILVIGSSVGVDVDSGKEKKNRFKIKVGPKFEGYYTGTGDLFSSLLLAWSVKEPKDLSLVCEKAVSTLYNVIKVTHEAKQKILNPKGIEYHELRLVQARKYIEHSDIIFKAELIN</sequence>
<proteinExistence type="inferred from homology"/>
<dbReference type="EC" id="2.7.1.35" evidence="2"/>
<evidence type="ECO:0000256" key="2">
    <source>
        <dbReference type="ARBA" id="ARBA00012104"/>
    </source>
</evidence>
<keyword evidence="3" id="KW-0808">Transferase</keyword>
<dbReference type="PANTHER" id="PTHR10534:SF2">
    <property type="entry name" value="PYRIDOXAL KINASE"/>
    <property type="match status" value="1"/>
</dbReference>
<dbReference type="Proteomes" id="UP000695562">
    <property type="component" value="Unassembled WGS sequence"/>
</dbReference>
<dbReference type="GO" id="GO:0005524">
    <property type="term" value="F:ATP binding"/>
    <property type="evidence" value="ECO:0007669"/>
    <property type="project" value="UniProtKB-KW"/>
</dbReference>
<name>A0A8J4PNV5_9MYCE</name>
<dbReference type="InterPro" id="IPR013749">
    <property type="entry name" value="PM/HMP-P_kinase-1"/>
</dbReference>
<reference evidence="8" key="1">
    <citation type="submission" date="2020-01" db="EMBL/GenBank/DDBJ databases">
        <title>Development of genomics and gene disruption for Polysphondylium violaceum indicates a role for the polyketide synthase stlB in stalk morphogenesis.</title>
        <authorList>
            <person name="Narita B."/>
            <person name="Kawabe Y."/>
            <person name="Kin K."/>
            <person name="Saito T."/>
            <person name="Gibbs R."/>
            <person name="Kuspa A."/>
            <person name="Muzny D."/>
            <person name="Queller D."/>
            <person name="Richards S."/>
            <person name="Strassman J."/>
            <person name="Sucgang R."/>
            <person name="Worley K."/>
            <person name="Schaap P."/>
        </authorList>
    </citation>
    <scope>NUCLEOTIDE SEQUENCE</scope>
    <source>
        <strain evidence="8">QSvi11</strain>
    </source>
</reference>
<dbReference type="NCBIfam" id="TIGR00687">
    <property type="entry name" value="pyridox_kin"/>
    <property type="match status" value="1"/>
</dbReference>
<accession>A0A8J4PNV5</accession>
<dbReference type="GO" id="GO:0005829">
    <property type="term" value="C:cytosol"/>
    <property type="evidence" value="ECO:0007669"/>
    <property type="project" value="TreeGrafter"/>
</dbReference>
<dbReference type="GO" id="GO:0008478">
    <property type="term" value="F:pyridoxal kinase activity"/>
    <property type="evidence" value="ECO:0007669"/>
    <property type="project" value="UniProtKB-EC"/>
</dbReference>
<evidence type="ECO:0000256" key="6">
    <source>
        <dbReference type="ARBA" id="ARBA00022840"/>
    </source>
</evidence>
<keyword evidence="5" id="KW-0418">Kinase</keyword>
<dbReference type="GO" id="GO:0009443">
    <property type="term" value="P:pyridoxal 5'-phosphate salvage"/>
    <property type="evidence" value="ECO:0007669"/>
    <property type="project" value="InterPro"/>
</dbReference>
<organism evidence="8 9">
    <name type="scientific">Polysphondylium violaceum</name>
    <dbReference type="NCBI Taxonomy" id="133409"/>
    <lineage>
        <taxon>Eukaryota</taxon>
        <taxon>Amoebozoa</taxon>
        <taxon>Evosea</taxon>
        <taxon>Eumycetozoa</taxon>
        <taxon>Dictyostelia</taxon>
        <taxon>Dictyosteliales</taxon>
        <taxon>Dictyosteliaceae</taxon>
        <taxon>Polysphondylium</taxon>
    </lineage>
</organism>
<dbReference type="PANTHER" id="PTHR10534">
    <property type="entry name" value="PYRIDOXAL KINASE"/>
    <property type="match status" value="1"/>
</dbReference>
<dbReference type="OrthoDB" id="2104723at2759"/>
<dbReference type="Pfam" id="PF08543">
    <property type="entry name" value="Phos_pyr_kin"/>
    <property type="match status" value="1"/>
</dbReference>
<dbReference type="EMBL" id="AJWJ01000484">
    <property type="protein sequence ID" value="KAF2070490.1"/>
    <property type="molecule type" value="Genomic_DNA"/>
</dbReference>
<dbReference type="InterPro" id="IPR004625">
    <property type="entry name" value="PyrdxlKinase"/>
</dbReference>
<evidence type="ECO:0000256" key="3">
    <source>
        <dbReference type="ARBA" id="ARBA00022679"/>
    </source>
</evidence>
<gene>
    <name evidence="8" type="ORF">CYY_008188</name>
</gene>
<evidence type="ECO:0000256" key="5">
    <source>
        <dbReference type="ARBA" id="ARBA00022777"/>
    </source>
</evidence>
<evidence type="ECO:0000313" key="8">
    <source>
        <dbReference type="EMBL" id="KAF2070490.1"/>
    </source>
</evidence>
<evidence type="ECO:0000256" key="1">
    <source>
        <dbReference type="ARBA" id="ARBA00008805"/>
    </source>
</evidence>
<keyword evidence="9" id="KW-1185">Reference proteome</keyword>
<keyword evidence="6" id="KW-0067">ATP-binding</keyword>
<protein>
    <recommendedName>
        <fullName evidence="2">pyridoxal kinase</fullName>
        <ecNumber evidence="2">2.7.1.35</ecNumber>
    </recommendedName>
</protein>
<dbReference type="AlphaFoldDB" id="A0A8J4PNV5"/>
<comment type="similarity">
    <text evidence="1">Belongs to the pyridoxine kinase family.</text>
</comment>
<feature type="domain" description="Pyridoxamine kinase/Phosphomethylpyrimidine kinase" evidence="7">
    <location>
        <begin position="86"/>
        <end position="267"/>
    </location>
</feature>
<dbReference type="CDD" id="cd01173">
    <property type="entry name" value="pyridoxal_pyridoxamine_kinase"/>
    <property type="match status" value="1"/>
</dbReference>
<evidence type="ECO:0000259" key="7">
    <source>
        <dbReference type="Pfam" id="PF08543"/>
    </source>
</evidence>